<proteinExistence type="predicted"/>
<evidence type="ECO:0000256" key="1">
    <source>
        <dbReference type="SAM" id="MobiDB-lite"/>
    </source>
</evidence>
<dbReference type="Pfam" id="PF00395">
    <property type="entry name" value="SLH"/>
    <property type="match status" value="3"/>
</dbReference>
<dbReference type="PANTHER" id="PTHR43308:SF5">
    <property type="entry name" value="S-LAYER PROTEIN _ PEPTIDOGLYCAN ENDO-BETA-N-ACETYLGLUCOSAMINIDASE"/>
    <property type="match status" value="1"/>
</dbReference>
<evidence type="ECO:0000259" key="3">
    <source>
        <dbReference type="PROSITE" id="PS50853"/>
    </source>
</evidence>
<dbReference type="GO" id="GO:0007156">
    <property type="term" value="P:homophilic cell adhesion via plasma membrane adhesion molecules"/>
    <property type="evidence" value="ECO:0007669"/>
    <property type="project" value="InterPro"/>
</dbReference>
<dbReference type="PROSITE" id="PS50853">
    <property type="entry name" value="FN3"/>
    <property type="match status" value="1"/>
</dbReference>
<dbReference type="InterPro" id="IPR025883">
    <property type="entry name" value="Cadherin-like_domain"/>
</dbReference>
<dbReference type="SUPFAM" id="SSF49313">
    <property type="entry name" value="Cadherin-like"/>
    <property type="match status" value="1"/>
</dbReference>
<dbReference type="SMART" id="SM00112">
    <property type="entry name" value="CA"/>
    <property type="match status" value="1"/>
</dbReference>
<dbReference type="InterPro" id="IPR003961">
    <property type="entry name" value="FN3_dom"/>
</dbReference>
<evidence type="ECO:0000313" key="5">
    <source>
        <dbReference type="EMBL" id="PYI50308.1"/>
    </source>
</evidence>
<accession>A0A2V5JUV2</accession>
<dbReference type="OrthoDB" id="663332at2"/>
<dbReference type="PANTHER" id="PTHR43308">
    <property type="entry name" value="OUTER MEMBRANE PROTEIN ALPHA-RELATED"/>
    <property type="match status" value="1"/>
</dbReference>
<dbReference type="Pfam" id="PF17963">
    <property type="entry name" value="Big_9"/>
    <property type="match status" value="1"/>
</dbReference>
<sequence>MRSSSIRFLSMIAIISIVVGIVGVFPGGSAQAAATWSKTSSKVFHSIAYGKDAQGNDIYVAFSSAEKGKVYTSTNLTDWTSTDISAVSTRAIKFVNYVNDTFIAGAQRDDMATGGQFLYSTDGASWSGVVNWPSYGFTSVAYGGGVYRMTSDNGRGVVGSPDGQTWSDAMAGSGPRYYDILYINNSFLAAGRNAGYSQGGLRKSSDGSGTTWDAEVVLPKPLYGLASNGTQIVAVGEGGKIYRTDADASPTLPTIEASVPNLFTAQLNSVAYGTVDGAGLYVAGGNGGKLLVSEDGLAWNEEASGATGDFYKVIYAEGTFVAVSGSGVYKRINADPPSVTTSTVTEVSYGTAKIDAEVTSDHGYPVMERGVVYATSPSPTTANGKKASDTLLGSTFQVELDGLVPNTLYYARAYAMNVGGTSYGEEKSFTTLDPVPTDITLSNGSIAENSPIGTTVGTLGGVSAYMNDTFAFSLVSGDGDTDNASFTVNGSGQLLSAASFDFEAKSAYSVRVQAADSNGDPIQKSFAIAVTDVNEAPVAYDRLTPVIAGFDSPAISELSAADADGDPLTFSIVGQPGKGVVTLSDADGGRTFSYIPNEGASGADSFTFKANDGQLDSGTATVQVNIVPAGFLNLGSLSVSAGDLNPAFTSNRDVYALEVGHAVDSLTVSAAVYEADYSIVSIQGVDTGSATVPLQIGSNPITIRVVAKHDPTLGKTYTVNVMRYSDNADLAGLIVSGGSLTPAFSKAETDYRLTVDYSVSRLTVTPSSEESHAAIRVNGTPVASGTASQPIDLVVGANRIEIEVTAQDASFHNLYVVTVQREEEPSSPEPAVPSVPAVPSAPSVPTPPQAGPNDRIEVIVDGRKQEQSATMKVEKKDDRTVATVQLDNDKVMEAINRDGNKVLTIPVQAKADVVVAELNGQLVKAMENKQAVVDIQTPLAAYTLQASQIRIDQVYSAIGRNVELGDIAIHFRIAESPESKAQLVESAASNGNMELVVKPIDFELSASYGDSRVNIDRFDSYVERGIALPDGIDASRITTGVVLGEDGTITHVPTKVVTRDGKPYAVINSLTNSTYSVIWNPRTMADVEGHWSRDDVNDMASRLVVQGVDDSRFEPDRSVTRAEFAAIAVRALGLKPNATEGETLPADVNGGDWYAGYVRTAIGYGLIAGYEDGTFRPDRTITRNEAAVIAARAMQVAKLGGQFTDEETSKRLAAFKDGDVVAEWARSSVAAAAAGGILQGNDEGFVRPQDDVTRAQTAAMLRRLLLAAGLIDSN</sequence>
<dbReference type="SUPFAM" id="SSF49265">
    <property type="entry name" value="Fibronectin type III"/>
    <property type="match status" value="1"/>
</dbReference>
<evidence type="ECO:0000259" key="2">
    <source>
        <dbReference type="PROSITE" id="PS50268"/>
    </source>
</evidence>
<dbReference type="InterPro" id="IPR036116">
    <property type="entry name" value="FN3_sf"/>
</dbReference>
<feature type="domain" description="SLH" evidence="4">
    <location>
        <begin position="1141"/>
        <end position="1204"/>
    </location>
</feature>
<organism evidence="5 6">
    <name type="scientific">Paenibacillus flagellatus</name>
    <dbReference type="NCBI Taxonomy" id="2211139"/>
    <lineage>
        <taxon>Bacteria</taxon>
        <taxon>Bacillati</taxon>
        <taxon>Bacillota</taxon>
        <taxon>Bacilli</taxon>
        <taxon>Bacillales</taxon>
        <taxon>Paenibacillaceae</taxon>
        <taxon>Paenibacillus</taxon>
    </lineage>
</organism>
<dbReference type="InterPro" id="IPR013783">
    <property type="entry name" value="Ig-like_fold"/>
</dbReference>
<dbReference type="EMBL" id="QJVJ01000020">
    <property type="protein sequence ID" value="PYI50308.1"/>
    <property type="molecule type" value="Genomic_DNA"/>
</dbReference>
<dbReference type="Proteomes" id="UP000247476">
    <property type="component" value="Unassembled WGS sequence"/>
</dbReference>
<dbReference type="Pfam" id="PF12733">
    <property type="entry name" value="Cadherin-like"/>
    <property type="match status" value="2"/>
</dbReference>
<evidence type="ECO:0000313" key="6">
    <source>
        <dbReference type="Proteomes" id="UP000247476"/>
    </source>
</evidence>
<dbReference type="PROSITE" id="PS51272">
    <property type="entry name" value="SLH"/>
    <property type="match status" value="3"/>
</dbReference>
<dbReference type="Gene3D" id="2.60.40.60">
    <property type="entry name" value="Cadherins"/>
    <property type="match status" value="1"/>
</dbReference>
<feature type="region of interest" description="Disordered" evidence="1">
    <location>
        <begin position="822"/>
        <end position="854"/>
    </location>
</feature>
<dbReference type="RefSeq" id="WP_110843743.1">
    <property type="nucleotide sequence ID" value="NZ_QJVJ01000020.1"/>
</dbReference>
<dbReference type="InterPro" id="IPR015919">
    <property type="entry name" value="Cadherin-like_sf"/>
</dbReference>
<evidence type="ECO:0000259" key="4">
    <source>
        <dbReference type="PROSITE" id="PS51272"/>
    </source>
</evidence>
<reference evidence="5 6" key="1">
    <citation type="submission" date="2018-05" db="EMBL/GenBank/DDBJ databases">
        <title>Paenibacillus flagellatus sp. nov., isolated from selenium mineral soil.</title>
        <authorList>
            <person name="Dai X."/>
        </authorList>
    </citation>
    <scope>NUCLEOTIDE SEQUENCE [LARGE SCALE GENOMIC DNA]</scope>
    <source>
        <strain evidence="5 6">DXL2</strain>
    </source>
</reference>
<dbReference type="InterPro" id="IPR002126">
    <property type="entry name" value="Cadherin-like_dom"/>
</dbReference>
<gene>
    <name evidence="5" type="ORF">DLM86_30015</name>
</gene>
<feature type="domain" description="Fibronectin type-III" evidence="3">
    <location>
        <begin position="336"/>
        <end position="434"/>
    </location>
</feature>
<dbReference type="CDD" id="cd11304">
    <property type="entry name" value="Cadherin_repeat"/>
    <property type="match status" value="1"/>
</dbReference>
<dbReference type="InterPro" id="IPR051465">
    <property type="entry name" value="Cell_Envelope_Struct_Comp"/>
</dbReference>
<evidence type="ECO:0008006" key="7">
    <source>
        <dbReference type="Google" id="ProtNLM"/>
    </source>
</evidence>
<dbReference type="AlphaFoldDB" id="A0A2V5JUV2"/>
<keyword evidence="6" id="KW-1185">Reference proteome</keyword>
<comment type="caution">
    <text evidence="5">The sequence shown here is derived from an EMBL/GenBank/DDBJ whole genome shotgun (WGS) entry which is preliminary data.</text>
</comment>
<feature type="domain" description="SLH" evidence="4">
    <location>
        <begin position="1079"/>
        <end position="1140"/>
    </location>
</feature>
<feature type="domain" description="Cadherin" evidence="2">
    <location>
        <begin position="445"/>
        <end position="547"/>
    </location>
</feature>
<dbReference type="GO" id="GO:0005509">
    <property type="term" value="F:calcium ion binding"/>
    <property type="evidence" value="ECO:0007669"/>
    <property type="project" value="InterPro"/>
</dbReference>
<dbReference type="InterPro" id="IPR001119">
    <property type="entry name" value="SLH_dom"/>
</dbReference>
<dbReference type="Gene3D" id="2.60.40.10">
    <property type="entry name" value="Immunoglobulins"/>
    <property type="match status" value="1"/>
</dbReference>
<dbReference type="SUPFAM" id="SSF110296">
    <property type="entry name" value="Oligoxyloglucan reducing end-specific cellobiohydrolase"/>
    <property type="match status" value="1"/>
</dbReference>
<dbReference type="PROSITE" id="PS50268">
    <property type="entry name" value="CADHERIN_2"/>
    <property type="match status" value="1"/>
</dbReference>
<feature type="domain" description="SLH" evidence="4">
    <location>
        <begin position="1212"/>
        <end position="1274"/>
    </location>
</feature>
<protein>
    <recommendedName>
        <fullName evidence="7">Cadherin-like beta sandwich domain-containing protein</fullName>
    </recommendedName>
</protein>
<name>A0A2V5JUV2_9BACL</name>
<dbReference type="GO" id="GO:0016020">
    <property type="term" value="C:membrane"/>
    <property type="evidence" value="ECO:0007669"/>
    <property type="project" value="InterPro"/>
</dbReference>